<dbReference type="SUPFAM" id="SSF53850">
    <property type="entry name" value="Periplasmic binding protein-like II"/>
    <property type="match status" value="1"/>
</dbReference>
<dbReference type="OrthoDB" id="107670at2"/>
<dbReference type="Proteomes" id="UP000270190">
    <property type="component" value="Unassembled WGS sequence"/>
</dbReference>
<dbReference type="CDD" id="cd05466">
    <property type="entry name" value="PBP2_LTTR_substrate"/>
    <property type="match status" value="1"/>
</dbReference>
<dbReference type="GO" id="GO:0003700">
    <property type="term" value="F:DNA-binding transcription factor activity"/>
    <property type="evidence" value="ECO:0007669"/>
    <property type="project" value="InterPro"/>
</dbReference>
<comment type="similarity">
    <text evidence="1">Belongs to the LysR transcriptional regulatory family.</text>
</comment>
<dbReference type="Pfam" id="PF00126">
    <property type="entry name" value="HTH_1"/>
    <property type="match status" value="1"/>
</dbReference>
<dbReference type="InterPro" id="IPR036390">
    <property type="entry name" value="WH_DNA-bd_sf"/>
</dbReference>
<dbReference type="KEGG" id="bths:CNY62_08955"/>
<dbReference type="AlphaFoldDB" id="A0A1D2JZU7"/>
<reference evidence="6 8" key="1">
    <citation type="submission" date="2017-09" db="EMBL/GenBank/DDBJ databases">
        <title>Complete Genome Sequences of Two Strains of the Meat Spoilage Bacterium Brochothrix thermosphacta Isolated from Ground Chicken.</title>
        <authorList>
            <person name="Paoli G.C."/>
            <person name="Wijey C."/>
            <person name="Chen C.-Y."/>
            <person name="Nguyen L."/>
            <person name="Yan X."/>
            <person name="Irwin P.L."/>
        </authorList>
    </citation>
    <scope>NUCLEOTIDE SEQUENCE [LARGE SCALE GENOMIC DNA]</scope>
    <source>
        <strain evidence="6 8">BI</strain>
    </source>
</reference>
<evidence type="ECO:0000256" key="1">
    <source>
        <dbReference type="ARBA" id="ARBA00009437"/>
    </source>
</evidence>
<evidence type="ECO:0000256" key="3">
    <source>
        <dbReference type="ARBA" id="ARBA00023125"/>
    </source>
</evidence>
<dbReference type="GO" id="GO:0000976">
    <property type="term" value="F:transcription cis-regulatory region binding"/>
    <property type="evidence" value="ECO:0007669"/>
    <property type="project" value="TreeGrafter"/>
</dbReference>
<evidence type="ECO:0000313" key="7">
    <source>
        <dbReference type="EMBL" id="SPP26031.1"/>
    </source>
</evidence>
<evidence type="ECO:0000313" key="8">
    <source>
        <dbReference type="Proteomes" id="UP000243591"/>
    </source>
</evidence>
<name>A0A1D2JZU7_BROTH</name>
<dbReference type="STRING" id="2756.BFR44_08345"/>
<proteinExistence type="inferred from homology"/>
<dbReference type="GeneID" id="66536776"/>
<dbReference type="InterPro" id="IPR005119">
    <property type="entry name" value="LysR_subst-bd"/>
</dbReference>
<dbReference type="RefSeq" id="WP_029090611.1">
    <property type="nucleotide sequence ID" value="NZ_CBCPHX010000002.1"/>
</dbReference>
<dbReference type="Gene3D" id="3.40.190.290">
    <property type="match status" value="1"/>
</dbReference>
<feature type="domain" description="HTH lysR-type" evidence="5">
    <location>
        <begin position="1"/>
        <end position="58"/>
    </location>
</feature>
<dbReference type="EMBL" id="OUNC01000001">
    <property type="protein sequence ID" value="SPP26031.1"/>
    <property type="molecule type" value="Genomic_DNA"/>
</dbReference>
<dbReference type="PANTHER" id="PTHR30126">
    <property type="entry name" value="HTH-TYPE TRANSCRIPTIONAL REGULATOR"/>
    <property type="match status" value="1"/>
</dbReference>
<dbReference type="InterPro" id="IPR036388">
    <property type="entry name" value="WH-like_DNA-bd_sf"/>
</dbReference>
<reference evidence="9" key="2">
    <citation type="submission" date="2018-04" db="EMBL/GenBank/DDBJ databases">
        <authorList>
            <person name="Illikoud N."/>
        </authorList>
    </citation>
    <scope>NUCLEOTIDE SEQUENCE [LARGE SCALE GENOMIC DNA]</scope>
</reference>
<reference evidence="7" key="3">
    <citation type="submission" date="2018-04" db="EMBL/GenBank/DDBJ databases">
        <authorList>
            <person name="Go L.Y."/>
            <person name="Mitchell J.A."/>
        </authorList>
    </citation>
    <scope>NUCLEOTIDE SEQUENCE</scope>
    <source>
        <strain evidence="7">BSAS1 3</strain>
    </source>
</reference>
<keyword evidence="3" id="KW-0238">DNA-binding</keyword>
<evidence type="ECO:0000313" key="6">
    <source>
        <dbReference type="EMBL" id="ATF26504.1"/>
    </source>
</evidence>
<evidence type="ECO:0000313" key="9">
    <source>
        <dbReference type="Proteomes" id="UP000270190"/>
    </source>
</evidence>
<gene>
    <name evidence="7" type="primary">ccpC</name>
    <name evidence="7" type="ORF">BTBSAS_10235</name>
    <name evidence="6" type="ORF">CNY62_08955</name>
</gene>
<evidence type="ECO:0000259" key="5">
    <source>
        <dbReference type="PROSITE" id="PS50931"/>
    </source>
</evidence>
<dbReference type="InterPro" id="IPR000847">
    <property type="entry name" value="LysR_HTH_N"/>
</dbReference>
<dbReference type="EMBL" id="CP023483">
    <property type="protein sequence ID" value="ATF26504.1"/>
    <property type="molecule type" value="Genomic_DNA"/>
</dbReference>
<evidence type="ECO:0000256" key="4">
    <source>
        <dbReference type="ARBA" id="ARBA00023163"/>
    </source>
</evidence>
<dbReference type="Gene3D" id="1.10.10.10">
    <property type="entry name" value="Winged helix-like DNA-binding domain superfamily/Winged helix DNA-binding domain"/>
    <property type="match status" value="1"/>
</dbReference>
<sequence length="296" mass="34233">MSITEFRILDMLAEELNMRKTAERLYISQPALSQRLQSIEARWEKQLFIRTRKGLLLTPQGEKIIEFARSVLEEEEQVLDELLAMEGVVQGTLKIYSGTIVAQRWLPHVFKEFIAQYPHVNIELDSGGSRRSQQAIADGEVHLAITRGESDWTGEKRFLFADNLCLVDKYNTTTAETLASDRPFIRFKTDSDYDQGIMDYWQQHFHRLPSKTLVVDQLETCKQMALSGIGYTILPELIIGKNTQLNVMPLVQEDGERLHRNTWLLGYKKSFQLPQVQAFVQLIERLDKEKGLLQIF</sequence>
<keyword evidence="4" id="KW-0804">Transcription</keyword>
<keyword evidence="2" id="KW-0805">Transcription regulation</keyword>
<evidence type="ECO:0000256" key="2">
    <source>
        <dbReference type="ARBA" id="ARBA00023015"/>
    </source>
</evidence>
<organism evidence="6 8">
    <name type="scientific">Brochothrix thermosphacta</name>
    <name type="common">Microbacterium thermosphactum</name>
    <dbReference type="NCBI Taxonomy" id="2756"/>
    <lineage>
        <taxon>Bacteria</taxon>
        <taxon>Bacillati</taxon>
        <taxon>Bacillota</taxon>
        <taxon>Bacilli</taxon>
        <taxon>Bacillales</taxon>
        <taxon>Listeriaceae</taxon>
        <taxon>Brochothrix</taxon>
    </lineage>
</organism>
<keyword evidence="8" id="KW-1185">Reference proteome</keyword>
<accession>A0A1D2JZU7</accession>
<dbReference type="PROSITE" id="PS50931">
    <property type="entry name" value="HTH_LYSR"/>
    <property type="match status" value="1"/>
</dbReference>
<dbReference type="Proteomes" id="UP000243591">
    <property type="component" value="Chromosome"/>
</dbReference>
<protein>
    <submittedName>
        <fullName evidence="6">LysR family transcriptional regulator</fullName>
    </submittedName>
    <submittedName>
        <fullName evidence="7">Transcriptional repressor of citB and citZ</fullName>
    </submittedName>
</protein>
<dbReference type="Pfam" id="PF03466">
    <property type="entry name" value="LysR_substrate"/>
    <property type="match status" value="1"/>
</dbReference>
<dbReference type="PANTHER" id="PTHR30126:SF78">
    <property type="entry name" value="HTH LYSR-TYPE DOMAIN-CONTAINING PROTEIN"/>
    <property type="match status" value="1"/>
</dbReference>
<dbReference type="SUPFAM" id="SSF46785">
    <property type="entry name" value="Winged helix' DNA-binding domain"/>
    <property type="match status" value="1"/>
</dbReference>